<comment type="caution">
    <text evidence="1">The sequence shown here is derived from an EMBL/GenBank/DDBJ whole genome shotgun (WGS) entry which is preliminary data.</text>
</comment>
<proteinExistence type="predicted"/>
<evidence type="ECO:0000313" key="2">
    <source>
        <dbReference type="Proteomes" id="UP001054945"/>
    </source>
</evidence>
<organism evidence="1 2">
    <name type="scientific">Caerostris extrusa</name>
    <name type="common">Bark spider</name>
    <name type="synonym">Caerostris bankana</name>
    <dbReference type="NCBI Taxonomy" id="172846"/>
    <lineage>
        <taxon>Eukaryota</taxon>
        <taxon>Metazoa</taxon>
        <taxon>Ecdysozoa</taxon>
        <taxon>Arthropoda</taxon>
        <taxon>Chelicerata</taxon>
        <taxon>Arachnida</taxon>
        <taxon>Araneae</taxon>
        <taxon>Araneomorphae</taxon>
        <taxon>Entelegynae</taxon>
        <taxon>Araneoidea</taxon>
        <taxon>Araneidae</taxon>
        <taxon>Caerostris</taxon>
    </lineage>
</organism>
<protein>
    <submittedName>
        <fullName evidence="1">Uncharacterized protein</fullName>
    </submittedName>
</protein>
<name>A0AAV4U1Y2_CAEEX</name>
<dbReference type="AlphaFoldDB" id="A0AAV4U1Y2"/>
<evidence type="ECO:0000313" key="1">
    <source>
        <dbReference type="EMBL" id="GIY51740.1"/>
    </source>
</evidence>
<gene>
    <name evidence="1" type="ORF">CEXT_437821</name>
</gene>
<dbReference type="EMBL" id="BPLR01012155">
    <property type="protein sequence ID" value="GIY51740.1"/>
    <property type="molecule type" value="Genomic_DNA"/>
</dbReference>
<dbReference type="Proteomes" id="UP001054945">
    <property type="component" value="Unassembled WGS sequence"/>
</dbReference>
<accession>A0AAV4U1Y2</accession>
<sequence length="133" mass="15364">MKRRASFKFPLHIEMLSSTVLSDIYIFHLSILPHLEAQLASNRLCDICRNQVLPSPVLCKKNFHTSFSRGAKLSEKIRRQDQFSKSSYCLAIYPKNIETLIVFMEMSSREHWATLLLLLLSTSTSMELIKCVK</sequence>
<reference evidence="1 2" key="1">
    <citation type="submission" date="2021-06" db="EMBL/GenBank/DDBJ databases">
        <title>Caerostris extrusa draft genome.</title>
        <authorList>
            <person name="Kono N."/>
            <person name="Arakawa K."/>
        </authorList>
    </citation>
    <scope>NUCLEOTIDE SEQUENCE [LARGE SCALE GENOMIC DNA]</scope>
</reference>
<keyword evidence="2" id="KW-1185">Reference proteome</keyword>